<protein>
    <recommendedName>
        <fullName evidence="1">PPM-type phosphatase domain-containing protein</fullName>
    </recommendedName>
</protein>
<dbReference type="InterPro" id="IPR001932">
    <property type="entry name" value="PPM-type_phosphatase-like_dom"/>
</dbReference>
<dbReference type="AlphaFoldDB" id="A0A218X5E6"/>
<sequence>MLSSQLGADDSVLELGVSGIKWGYTSLQGLREEMEDDVVVRSNGLEGFTFAVVFDGHGSFSAVNFLRDDLFNECLLSLQGGLLLSKKDISAIKEALQEAFVNADSKLLTW</sequence>
<dbReference type="EMBL" id="MTKT01002270">
    <property type="protein sequence ID" value="OWM80164.1"/>
    <property type="molecule type" value="Genomic_DNA"/>
</dbReference>
<organism evidence="2 3">
    <name type="scientific">Punica granatum</name>
    <name type="common">Pomegranate</name>
    <dbReference type="NCBI Taxonomy" id="22663"/>
    <lineage>
        <taxon>Eukaryota</taxon>
        <taxon>Viridiplantae</taxon>
        <taxon>Streptophyta</taxon>
        <taxon>Embryophyta</taxon>
        <taxon>Tracheophyta</taxon>
        <taxon>Spermatophyta</taxon>
        <taxon>Magnoliopsida</taxon>
        <taxon>eudicotyledons</taxon>
        <taxon>Gunneridae</taxon>
        <taxon>Pentapetalae</taxon>
        <taxon>rosids</taxon>
        <taxon>malvids</taxon>
        <taxon>Myrtales</taxon>
        <taxon>Lythraceae</taxon>
        <taxon>Punica</taxon>
    </lineage>
</organism>
<evidence type="ECO:0000313" key="3">
    <source>
        <dbReference type="Proteomes" id="UP000197138"/>
    </source>
</evidence>
<dbReference type="InterPro" id="IPR036457">
    <property type="entry name" value="PPM-type-like_dom_sf"/>
</dbReference>
<evidence type="ECO:0000259" key="1">
    <source>
        <dbReference type="PROSITE" id="PS51746"/>
    </source>
</evidence>
<dbReference type="PROSITE" id="PS51746">
    <property type="entry name" value="PPM_2"/>
    <property type="match status" value="1"/>
</dbReference>
<feature type="domain" description="PPM-type phosphatase" evidence="1">
    <location>
        <begin position="21"/>
        <end position="110"/>
    </location>
</feature>
<proteinExistence type="predicted"/>
<comment type="caution">
    <text evidence="2">The sequence shown here is derived from an EMBL/GenBank/DDBJ whole genome shotgun (WGS) entry which is preliminary data.</text>
</comment>
<accession>A0A218X5E6</accession>
<gene>
    <name evidence="2" type="ORF">CDL15_Pgr019328</name>
</gene>
<dbReference type="Proteomes" id="UP000197138">
    <property type="component" value="Unassembled WGS sequence"/>
</dbReference>
<dbReference type="Gene3D" id="3.60.40.10">
    <property type="entry name" value="PPM-type phosphatase domain"/>
    <property type="match status" value="1"/>
</dbReference>
<reference evidence="3" key="1">
    <citation type="journal article" date="2017" name="Plant J.">
        <title>The pomegranate (Punica granatum L.) genome and the genomics of punicalagin biosynthesis.</title>
        <authorList>
            <person name="Qin G."/>
            <person name="Xu C."/>
            <person name="Ming R."/>
            <person name="Tang H."/>
            <person name="Guyot R."/>
            <person name="Kramer E.M."/>
            <person name="Hu Y."/>
            <person name="Yi X."/>
            <person name="Qi Y."/>
            <person name="Xu X."/>
            <person name="Gao Z."/>
            <person name="Pan H."/>
            <person name="Jian J."/>
            <person name="Tian Y."/>
            <person name="Yue Z."/>
            <person name="Xu Y."/>
        </authorList>
    </citation>
    <scope>NUCLEOTIDE SEQUENCE [LARGE SCALE GENOMIC DNA]</scope>
    <source>
        <strain evidence="3">cv. Dabenzi</strain>
    </source>
</reference>
<name>A0A218X5E6_PUNGR</name>
<dbReference type="SUPFAM" id="SSF81606">
    <property type="entry name" value="PP2C-like"/>
    <property type="match status" value="1"/>
</dbReference>
<evidence type="ECO:0000313" key="2">
    <source>
        <dbReference type="EMBL" id="OWM80164.1"/>
    </source>
</evidence>